<keyword evidence="7" id="KW-0539">Nucleus</keyword>
<dbReference type="PANTHER" id="PTHR13703">
    <property type="entry name" value="SMAD"/>
    <property type="match status" value="1"/>
</dbReference>
<name>A0ABN7SQI5_OIKDI</name>
<keyword evidence="3" id="KW-0479">Metal-binding</keyword>
<protein>
    <submittedName>
        <fullName evidence="9">Oidioi.mRNA.OKI2018_I69.XSR.g16455.t1.cds</fullName>
    </submittedName>
</protein>
<dbReference type="SUPFAM" id="SSF49879">
    <property type="entry name" value="SMAD/FHA domain"/>
    <property type="match status" value="1"/>
</dbReference>
<sequence length="287" mass="32955">MYRRRKSISPIKTGPEPALKELLKNLEEEQIENLRIAIASRGEHRTSCILHKQDNCDADLVESARVLAIRAFRWENIKHQQPLIQLPWCYCLNCINPFHFALDYRLSYNEEDQDDSSPHESSTRLPPLPSPITPFEVSDFLPQDPRGDTTQWGLCMFWEEKTRVGPPVTLESRYFNLFANSMDENGLCGEFPSGSRQLSTREKISGGLTLWKSLQYIWIYNRDNDCAIFVHSSHFGEGPLKVCSGACIPVPIAARCLTISLIKGWGRKYRRQEVTECPAWLEIIIDP</sequence>
<dbReference type="InterPro" id="IPR008984">
    <property type="entry name" value="SMAD_FHA_dom_sf"/>
</dbReference>
<keyword evidence="4" id="KW-0862">Zinc</keyword>
<dbReference type="PROSITE" id="PS51075">
    <property type="entry name" value="MH1"/>
    <property type="match status" value="1"/>
</dbReference>
<dbReference type="InterPro" id="IPR013019">
    <property type="entry name" value="MAD_homology_MH1"/>
</dbReference>
<comment type="subcellular location">
    <subcellularLocation>
        <location evidence="1">Nucleus</location>
    </subcellularLocation>
</comment>
<comment type="similarity">
    <text evidence="2">Belongs to the dwarfin/SMAD family.</text>
</comment>
<dbReference type="SMART" id="SM00523">
    <property type="entry name" value="DWA"/>
    <property type="match status" value="1"/>
</dbReference>
<dbReference type="PANTHER" id="PTHR13703:SF54">
    <property type="entry name" value="MOTHERS AGAINST DECAPENTAPLEGIC HOMOLOG"/>
    <property type="match status" value="1"/>
</dbReference>
<dbReference type="SMART" id="SM00524">
    <property type="entry name" value="DWB"/>
    <property type="match status" value="1"/>
</dbReference>
<reference evidence="9 10" key="1">
    <citation type="submission" date="2021-04" db="EMBL/GenBank/DDBJ databases">
        <authorList>
            <person name="Bliznina A."/>
        </authorList>
    </citation>
    <scope>NUCLEOTIDE SEQUENCE [LARGE SCALE GENOMIC DNA]</scope>
</reference>
<evidence type="ECO:0000313" key="9">
    <source>
        <dbReference type="EMBL" id="CAG5099333.1"/>
    </source>
</evidence>
<gene>
    <name evidence="9" type="ORF">OKIOD_LOCUS8013</name>
</gene>
<keyword evidence="10" id="KW-1185">Reference proteome</keyword>
<evidence type="ECO:0000256" key="5">
    <source>
        <dbReference type="ARBA" id="ARBA00023015"/>
    </source>
</evidence>
<dbReference type="SUPFAM" id="SSF56366">
    <property type="entry name" value="SMAD MH1 domain"/>
    <property type="match status" value="1"/>
</dbReference>
<proteinExistence type="inferred from homology"/>
<organism evidence="9 10">
    <name type="scientific">Oikopleura dioica</name>
    <name type="common">Tunicate</name>
    <dbReference type="NCBI Taxonomy" id="34765"/>
    <lineage>
        <taxon>Eukaryota</taxon>
        <taxon>Metazoa</taxon>
        <taxon>Chordata</taxon>
        <taxon>Tunicata</taxon>
        <taxon>Appendicularia</taxon>
        <taxon>Copelata</taxon>
        <taxon>Oikopleuridae</taxon>
        <taxon>Oikopleura</taxon>
    </lineage>
</organism>
<keyword evidence="5" id="KW-0805">Transcription regulation</keyword>
<keyword evidence="6" id="KW-0804">Transcription</keyword>
<evidence type="ECO:0000313" key="10">
    <source>
        <dbReference type="Proteomes" id="UP001158576"/>
    </source>
</evidence>
<dbReference type="Gene3D" id="2.60.200.10">
    <property type="match status" value="2"/>
</dbReference>
<evidence type="ECO:0000256" key="1">
    <source>
        <dbReference type="ARBA" id="ARBA00004123"/>
    </source>
</evidence>
<dbReference type="Pfam" id="PF03165">
    <property type="entry name" value="MH1"/>
    <property type="match status" value="1"/>
</dbReference>
<dbReference type="Proteomes" id="UP001158576">
    <property type="component" value="Chromosome XSR"/>
</dbReference>
<dbReference type="InterPro" id="IPR013790">
    <property type="entry name" value="Dwarfin"/>
</dbReference>
<feature type="domain" description="MH1" evidence="8">
    <location>
        <begin position="1"/>
        <end position="109"/>
    </location>
</feature>
<evidence type="ECO:0000256" key="2">
    <source>
        <dbReference type="ARBA" id="ARBA00005545"/>
    </source>
</evidence>
<evidence type="ECO:0000256" key="7">
    <source>
        <dbReference type="ARBA" id="ARBA00023242"/>
    </source>
</evidence>
<dbReference type="InterPro" id="IPR017855">
    <property type="entry name" value="SMAD-like_dom_sf"/>
</dbReference>
<dbReference type="Gene3D" id="3.90.520.10">
    <property type="entry name" value="SMAD MH1 domain"/>
    <property type="match status" value="1"/>
</dbReference>
<dbReference type="InterPro" id="IPR001132">
    <property type="entry name" value="SMAD_dom_Dwarfin-type"/>
</dbReference>
<evidence type="ECO:0000256" key="6">
    <source>
        <dbReference type="ARBA" id="ARBA00023163"/>
    </source>
</evidence>
<dbReference type="EMBL" id="OU015569">
    <property type="protein sequence ID" value="CAG5099333.1"/>
    <property type="molecule type" value="Genomic_DNA"/>
</dbReference>
<dbReference type="Pfam" id="PF03166">
    <property type="entry name" value="MH2"/>
    <property type="match status" value="1"/>
</dbReference>
<evidence type="ECO:0000259" key="8">
    <source>
        <dbReference type="PROSITE" id="PS51075"/>
    </source>
</evidence>
<dbReference type="InterPro" id="IPR003619">
    <property type="entry name" value="MAD_homology1_Dwarfin-type"/>
</dbReference>
<accession>A0ABN7SQI5</accession>
<evidence type="ECO:0000256" key="4">
    <source>
        <dbReference type="ARBA" id="ARBA00022833"/>
    </source>
</evidence>
<dbReference type="InterPro" id="IPR036578">
    <property type="entry name" value="SMAD_MH1_sf"/>
</dbReference>
<evidence type="ECO:0000256" key="3">
    <source>
        <dbReference type="ARBA" id="ARBA00022723"/>
    </source>
</evidence>